<dbReference type="OrthoDB" id="5297629at2"/>
<gene>
    <name evidence="2" type="ORF">SAMN02982919_02391</name>
</gene>
<dbReference type="AlphaFoldDB" id="A0A1H9P6V9"/>
<proteinExistence type="predicted"/>
<protein>
    <recommendedName>
        <fullName evidence="1">SiaC family regulatory phosphoprotein domain-containing protein</fullName>
    </recommendedName>
</protein>
<evidence type="ECO:0000313" key="2">
    <source>
        <dbReference type="EMBL" id="SER44054.1"/>
    </source>
</evidence>
<reference evidence="2 3" key="1">
    <citation type="submission" date="2016-10" db="EMBL/GenBank/DDBJ databases">
        <authorList>
            <person name="de Groot N.N."/>
        </authorList>
    </citation>
    <scope>NUCLEOTIDE SEQUENCE [LARGE SCALE GENOMIC DNA]</scope>
    <source>
        <strain evidence="2 3">ATCC 35958</strain>
    </source>
</reference>
<feature type="domain" description="SiaC family regulatory phosphoprotein" evidence="1">
    <location>
        <begin position="9"/>
        <end position="126"/>
    </location>
</feature>
<sequence>MSDTNDFSITGSQSTPSVTGNWAQGLLRMQGDSYPENSFEFFSPIIAWLECFLQNPPAPMLRVELRLVYMNTSSVKAMMDIFDLLEDAHKQGRQVRVDWYYDSRNERVVDLADEFREDCTFPFQIAADA</sequence>
<dbReference type="STRING" id="180197.SAMN02982919_02391"/>
<dbReference type="Proteomes" id="UP000199766">
    <property type="component" value="Unassembled WGS sequence"/>
</dbReference>
<keyword evidence="3" id="KW-1185">Reference proteome</keyword>
<dbReference type="InterPro" id="IPR018530">
    <property type="entry name" value="SiaC"/>
</dbReference>
<dbReference type="Pfam" id="PF09345">
    <property type="entry name" value="SiaC"/>
    <property type="match status" value="1"/>
</dbReference>
<dbReference type="RefSeq" id="WP_091457939.1">
    <property type="nucleotide sequence ID" value="NZ_FOGD01000008.1"/>
</dbReference>
<evidence type="ECO:0000259" key="1">
    <source>
        <dbReference type="Pfam" id="PF09345"/>
    </source>
</evidence>
<dbReference type="EMBL" id="FOGD01000008">
    <property type="protein sequence ID" value="SER44054.1"/>
    <property type="molecule type" value="Genomic_DNA"/>
</dbReference>
<accession>A0A1H9P6V9</accession>
<dbReference type="NCBIfam" id="NF038265">
    <property type="entry name" value="phos_prot_SiaC"/>
    <property type="match status" value="1"/>
</dbReference>
<name>A0A1H9P6V9_9BURK</name>
<evidence type="ECO:0000313" key="3">
    <source>
        <dbReference type="Proteomes" id="UP000199766"/>
    </source>
</evidence>
<organism evidence="2 3">
    <name type="scientific">Giesbergeria anulus</name>
    <dbReference type="NCBI Taxonomy" id="180197"/>
    <lineage>
        <taxon>Bacteria</taxon>
        <taxon>Pseudomonadati</taxon>
        <taxon>Pseudomonadota</taxon>
        <taxon>Betaproteobacteria</taxon>
        <taxon>Burkholderiales</taxon>
        <taxon>Comamonadaceae</taxon>
        <taxon>Giesbergeria</taxon>
    </lineage>
</organism>